<dbReference type="Proteomes" id="UP000184356">
    <property type="component" value="Unassembled WGS sequence"/>
</dbReference>
<dbReference type="OrthoDB" id="10545664at2759"/>
<dbReference type="GeneID" id="63761808"/>
<reference evidence="2" key="1">
    <citation type="journal article" date="2017" name="Genome Biol.">
        <title>Comparative genomics reveals high biological diversity and specific adaptations in the industrially and medically important fungal genus Aspergillus.</title>
        <authorList>
            <person name="de Vries R.P."/>
            <person name="Riley R."/>
            <person name="Wiebenga A."/>
            <person name="Aguilar-Osorio G."/>
            <person name="Amillis S."/>
            <person name="Uchima C.A."/>
            <person name="Anderluh G."/>
            <person name="Asadollahi M."/>
            <person name="Askin M."/>
            <person name="Barry K."/>
            <person name="Battaglia E."/>
            <person name="Bayram O."/>
            <person name="Benocci T."/>
            <person name="Braus-Stromeyer S.A."/>
            <person name="Caldana C."/>
            <person name="Canovas D."/>
            <person name="Cerqueira G.C."/>
            <person name="Chen F."/>
            <person name="Chen W."/>
            <person name="Choi C."/>
            <person name="Clum A."/>
            <person name="Dos Santos R.A."/>
            <person name="Damasio A.R."/>
            <person name="Diallinas G."/>
            <person name="Emri T."/>
            <person name="Fekete E."/>
            <person name="Flipphi M."/>
            <person name="Freyberg S."/>
            <person name="Gallo A."/>
            <person name="Gournas C."/>
            <person name="Habgood R."/>
            <person name="Hainaut M."/>
            <person name="Harispe M.L."/>
            <person name="Henrissat B."/>
            <person name="Hilden K.S."/>
            <person name="Hope R."/>
            <person name="Hossain A."/>
            <person name="Karabika E."/>
            <person name="Karaffa L."/>
            <person name="Karanyi Z."/>
            <person name="Krasevec N."/>
            <person name="Kuo A."/>
            <person name="Kusch H."/>
            <person name="LaButti K."/>
            <person name="Lagendijk E.L."/>
            <person name="Lapidus A."/>
            <person name="Levasseur A."/>
            <person name="Lindquist E."/>
            <person name="Lipzen A."/>
            <person name="Logrieco A.F."/>
            <person name="MacCabe A."/>
            <person name="Maekelae M.R."/>
            <person name="Malavazi I."/>
            <person name="Melin P."/>
            <person name="Meyer V."/>
            <person name="Mielnichuk N."/>
            <person name="Miskei M."/>
            <person name="Molnar A.P."/>
            <person name="Mule G."/>
            <person name="Ngan C.Y."/>
            <person name="Orejas M."/>
            <person name="Orosz E."/>
            <person name="Ouedraogo J.P."/>
            <person name="Overkamp K.M."/>
            <person name="Park H.-S."/>
            <person name="Perrone G."/>
            <person name="Piumi F."/>
            <person name="Punt P.J."/>
            <person name="Ram A.F."/>
            <person name="Ramon A."/>
            <person name="Rauscher S."/>
            <person name="Record E."/>
            <person name="Riano-Pachon D.M."/>
            <person name="Robert V."/>
            <person name="Roehrig J."/>
            <person name="Ruller R."/>
            <person name="Salamov A."/>
            <person name="Salih N.S."/>
            <person name="Samson R.A."/>
            <person name="Sandor E."/>
            <person name="Sanguinetti M."/>
            <person name="Schuetze T."/>
            <person name="Sepcic K."/>
            <person name="Shelest E."/>
            <person name="Sherlock G."/>
            <person name="Sophianopoulou V."/>
            <person name="Squina F.M."/>
            <person name="Sun H."/>
            <person name="Susca A."/>
            <person name="Todd R.B."/>
            <person name="Tsang A."/>
            <person name="Unkles S.E."/>
            <person name="van de Wiele N."/>
            <person name="van Rossen-Uffink D."/>
            <person name="Oliveira J.V."/>
            <person name="Vesth T.C."/>
            <person name="Visser J."/>
            <person name="Yu J.-H."/>
            <person name="Zhou M."/>
            <person name="Andersen M.R."/>
            <person name="Archer D.B."/>
            <person name="Baker S.E."/>
            <person name="Benoit I."/>
            <person name="Brakhage A.A."/>
            <person name="Braus G.H."/>
            <person name="Fischer R."/>
            <person name="Frisvad J.C."/>
            <person name="Goldman G.H."/>
            <person name="Houbraken J."/>
            <person name="Oakley B."/>
            <person name="Pocsi I."/>
            <person name="Scazzocchio C."/>
            <person name="Seiboth B."/>
            <person name="vanKuyk P.A."/>
            <person name="Wortman J."/>
            <person name="Dyer P.S."/>
            <person name="Grigoriev I.V."/>
        </authorList>
    </citation>
    <scope>NUCLEOTIDE SEQUENCE [LARGE SCALE GENOMIC DNA]</scope>
    <source>
        <strain evidence="2">CBS 593.65</strain>
    </source>
</reference>
<sequence>MCKLTLDPLLFSQPSCLVSPCLAFSEQNGRHRLHWAVAKLTGSLPRHEVNDGILPGSSLSSHSMIIVGRNTGSSSEQQNRQILTGPGSGLIWICRVPRTKWA</sequence>
<name>A0A1L9TWS7_9EURO</name>
<protein>
    <submittedName>
        <fullName evidence="1">Uncharacterized protein</fullName>
    </submittedName>
</protein>
<gene>
    <name evidence="1" type="ORF">ASPSYDRAFT_38540</name>
</gene>
<accession>A0A1L9TWS7</accession>
<organism evidence="1 2">
    <name type="scientific">Aspergillus sydowii CBS 593.65</name>
    <dbReference type="NCBI Taxonomy" id="1036612"/>
    <lineage>
        <taxon>Eukaryota</taxon>
        <taxon>Fungi</taxon>
        <taxon>Dikarya</taxon>
        <taxon>Ascomycota</taxon>
        <taxon>Pezizomycotina</taxon>
        <taxon>Eurotiomycetes</taxon>
        <taxon>Eurotiomycetidae</taxon>
        <taxon>Eurotiales</taxon>
        <taxon>Aspergillaceae</taxon>
        <taxon>Aspergillus</taxon>
        <taxon>Aspergillus subgen. Nidulantes</taxon>
    </lineage>
</organism>
<evidence type="ECO:0000313" key="2">
    <source>
        <dbReference type="Proteomes" id="UP000184356"/>
    </source>
</evidence>
<keyword evidence="2" id="KW-1185">Reference proteome</keyword>
<evidence type="ECO:0000313" key="1">
    <source>
        <dbReference type="EMBL" id="OJJ63876.1"/>
    </source>
</evidence>
<proteinExistence type="predicted"/>
<dbReference type="AlphaFoldDB" id="A0A1L9TWS7"/>
<dbReference type="EMBL" id="KV878582">
    <property type="protein sequence ID" value="OJJ63876.1"/>
    <property type="molecule type" value="Genomic_DNA"/>
</dbReference>
<dbReference type="VEuPathDB" id="FungiDB:ASPSYDRAFT_38540"/>
<dbReference type="RefSeq" id="XP_040707682.1">
    <property type="nucleotide sequence ID" value="XM_040845735.1"/>
</dbReference>